<protein>
    <recommendedName>
        <fullName evidence="2">Flagellar hook-length control protein-like C-terminal domain-containing protein</fullName>
    </recommendedName>
</protein>
<feature type="region of interest" description="Disordered" evidence="1">
    <location>
        <begin position="1"/>
        <end position="57"/>
    </location>
</feature>
<feature type="compositionally biased region" description="Basic and acidic residues" evidence="1">
    <location>
        <begin position="380"/>
        <end position="397"/>
    </location>
</feature>
<dbReference type="RefSeq" id="WP_169565450.1">
    <property type="nucleotide sequence ID" value="NZ_JAAXYH010000015.1"/>
</dbReference>
<dbReference type="Gene3D" id="3.30.750.140">
    <property type="match status" value="1"/>
</dbReference>
<dbReference type="InterPro" id="IPR052563">
    <property type="entry name" value="FliK"/>
</dbReference>
<dbReference type="AlphaFoldDB" id="A0A972G8Y1"/>
<feature type="domain" description="Flagellar hook-length control protein-like C-terminal" evidence="2">
    <location>
        <begin position="276"/>
        <end position="358"/>
    </location>
</feature>
<dbReference type="InterPro" id="IPR021136">
    <property type="entry name" value="Flagellar_hook_control-like_C"/>
</dbReference>
<reference evidence="3" key="1">
    <citation type="submission" date="2020-04" db="EMBL/GenBank/DDBJ databases">
        <title>Description of Shewanella salipaludis sp. nov., isolated from a salt marsh.</title>
        <authorList>
            <person name="Park S."/>
            <person name="Yoon J.-H."/>
        </authorList>
    </citation>
    <scope>NUCLEOTIDE SEQUENCE</scope>
    <source>
        <strain evidence="3">SHSM-M6</strain>
    </source>
</reference>
<dbReference type="Proteomes" id="UP000737113">
    <property type="component" value="Unassembled WGS sequence"/>
</dbReference>
<dbReference type="PANTHER" id="PTHR37533:SF2">
    <property type="entry name" value="FLAGELLAR HOOK-LENGTH CONTROL PROTEIN"/>
    <property type="match status" value="1"/>
</dbReference>
<feature type="compositionally biased region" description="Low complexity" evidence="1">
    <location>
        <begin position="21"/>
        <end position="35"/>
    </location>
</feature>
<feature type="region of interest" description="Disordered" evidence="1">
    <location>
        <begin position="348"/>
        <end position="397"/>
    </location>
</feature>
<dbReference type="EMBL" id="JAAXYH010000015">
    <property type="protein sequence ID" value="NMH66720.1"/>
    <property type="molecule type" value="Genomic_DNA"/>
</dbReference>
<dbReference type="PANTHER" id="PTHR37533">
    <property type="entry name" value="FLAGELLAR HOOK-LENGTH CONTROL PROTEIN"/>
    <property type="match status" value="1"/>
</dbReference>
<accession>A0A972G8Y1</accession>
<evidence type="ECO:0000256" key="1">
    <source>
        <dbReference type="SAM" id="MobiDB-lite"/>
    </source>
</evidence>
<organism evidence="3 4">
    <name type="scientific">Shewanella salipaludis</name>
    <dbReference type="NCBI Taxonomy" id="2723052"/>
    <lineage>
        <taxon>Bacteria</taxon>
        <taxon>Pseudomonadati</taxon>
        <taxon>Pseudomonadota</taxon>
        <taxon>Gammaproteobacteria</taxon>
        <taxon>Alteromonadales</taxon>
        <taxon>Shewanellaceae</taxon>
        <taxon>Shewanella</taxon>
    </lineage>
</organism>
<name>A0A972G8Y1_9GAMM</name>
<dbReference type="CDD" id="cd17470">
    <property type="entry name" value="T3SS_Flik_C"/>
    <property type="match status" value="1"/>
</dbReference>
<dbReference type="Pfam" id="PF02120">
    <property type="entry name" value="Flg_hook"/>
    <property type="match status" value="1"/>
</dbReference>
<gene>
    <name evidence="3" type="ORF">HC757_16305</name>
</gene>
<feature type="region of interest" description="Disordered" evidence="1">
    <location>
        <begin position="113"/>
        <end position="145"/>
    </location>
</feature>
<proteinExistence type="predicted"/>
<keyword evidence="4" id="KW-1185">Reference proteome</keyword>
<evidence type="ECO:0000259" key="2">
    <source>
        <dbReference type="Pfam" id="PF02120"/>
    </source>
</evidence>
<sequence length="397" mass="40843">MISDLITARPVGAAQTGSGIQAAAGAPAEEQFALASGERPARPQGQDSGGEARDEQTYGMATFPLYTQDTAAGMPSSFTSVAQQETRQQSTLASSQALASALAPMSVTTGLVRGGAPEVPSTPANAANLLPEQRPQPAPSYPAASAMPTGVPVAAIAGAMNSDTGFGTGFGVGSSTGFGIVPPAASSSPAAALLASLPAAGVKGFTPAAALASGLLDPVSSPLADSQSYQQLSGQQPNGQQLAALQTGVSQWGPVSVSPNAAVTQQAREMLTPLREQLRFQIDQQIKHAELRLDPPELGKVELNIRLDGDRLHVQMHAVNPAVRDALSTGLERLRAELAMDHGGQIQLDIGSGQGEAQQQGRQQTGGSITAGVNEQDQETQTHRQAFHDERQLNLLA</sequence>
<comment type="caution">
    <text evidence="3">The sequence shown here is derived from an EMBL/GenBank/DDBJ whole genome shotgun (WGS) entry which is preliminary data.</text>
</comment>
<evidence type="ECO:0000313" key="4">
    <source>
        <dbReference type="Proteomes" id="UP000737113"/>
    </source>
</evidence>
<dbReference type="InterPro" id="IPR038610">
    <property type="entry name" value="FliK-like_C_sf"/>
</dbReference>
<evidence type="ECO:0000313" key="3">
    <source>
        <dbReference type="EMBL" id="NMH66720.1"/>
    </source>
</evidence>
<feature type="compositionally biased region" description="Low complexity" evidence="1">
    <location>
        <begin position="355"/>
        <end position="367"/>
    </location>
</feature>